<dbReference type="EMBL" id="DF143980">
    <property type="protein sequence ID" value="GAA55225.1"/>
    <property type="molecule type" value="Genomic_DNA"/>
</dbReference>
<dbReference type="PANTHER" id="PTHR12027:SF102">
    <property type="entry name" value="PROTEIN WNT"/>
    <property type="match status" value="1"/>
</dbReference>
<dbReference type="PROSITE" id="PS00246">
    <property type="entry name" value="WNT1"/>
    <property type="match status" value="1"/>
</dbReference>
<keyword evidence="12" id="KW-1185">Reference proteome</keyword>
<evidence type="ECO:0000256" key="7">
    <source>
        <dbReference type="ARBA" id="ARBA00023157"/>
    </source>
</evidence>
<dbReference type="InterPro" id="IPR005817">
    <property type="entry name" value="Wnt"/>
</dbReference>
<gene>
    <name evidence="11" type="ORF">CLF_107347</name>
</gene>
<reference key="2">
    <citation type="submission" date="2011-10" db="EMBL/GenBank/DDBJ databases">
        <title>The genome and transcriptome sequence of Clonorchis sinensis provide insights into the carcinogenic liver fluke.</title>
        <authorList>
            <person name="Wang X."/>
            <person name="Huang Y."/>
            <person name="Chen W."/>
            <person name="Liu H."/>
            <person name="Guo L."/>
            <person name="Chen Y."/>
            <person name="Luo F."/>
            <person name="Zhou W."/>
            <person name="Sun J."/>
            <person name="Mao Q."/>
            <person name="Liang P."/>
            <person name="Zhou C."/>
            <person name="Tian Y."/>
            <person name="Men J."/>
            <person name="Lv X."/>
            <person name="Huang L."/>
            <person name="Zhou J."/>
            <person name="Hu Y."/>
            <person name="Li R."/>
            <person name="Zhang F."/>
            <person name="Lei H."/>
            <person name="Li X."/>
            <person name="Hu X."/>
            <person name="Liang C."/>
            <person name="Xu J."/>
            <person name="Wu Z."/>
            <person name="Yu X."/>
        </authorList>
    </citation>
    <scope>NUCLEOTIDE SEQUENCE</scope>
    <source>
        <strain>Henan</strain>
    </source>
</reference>
<keyword evidence="3 9" id="KW-0217">Developmental protein</keyword>
<dbReference type="Pfam" id="PF00110">
    <property type="entry name" value="wnt"/>
    <property type="match status" value="2"/>
</dbReference>
<sequence length="678" mass="75259">MCTTPVGLNTAACTVTGLRRENTDYIYKCRLPTQSGLAASVQPKILYQYTIVAAATVSSTLDENSVLTCIGGVDTVSSIKCTGPLKKGLQPDASGPLVVSLVKLRRNVCIYIMYPDTCAHDVQPVGNYESRTTVETTKSVVGTSSRFVRGIYRLPRSADHPPDTTADRFTSAECHTASTELGLRRRQTRFCNHPRFGYAMLAVLRAAHAVGYHCPKAFADRRWNCTSIHRLPDVSPELKRGTREQALVHAFSSAALLFEIGRYCALNKIRSCSCGDENNAYPVIDYPSEPGWFLDTVLLMLIPGALIYEGGSEDGGQSASGAGNGQAVSMTDGQPTVSRFYWAGCSDNLQVAREYASAFLGFPNIRVVDLPPAETPSGKSESDEDRLKRVRRSFEPLDFEDADGDGEEEEEEGTVDTGDSPTQSQVRTHHTIRMRRHLPYEWQYPYADDSTSQQSTPTNEHQQYQTYLYRPPVRQPNLSPSPISYLNGRWPRRLKQRGRRARSQIIRIMDRHNYLTGVVLMEANHRLNCKCHGVSGSCAQRVCFRQLRRIDDAVMQKALKARYLAAKHVSVGANKQLIAKTLTGSGFVDEVVKASELVFSEHSPDYCNKEPHRGSVGTHGRLCTLQDAGTANCLNMCCGRGYKNVTTLEIADCNCRMGEGFKVKCDECRREKVTQRCL</sequence>
<comment type="similarity">
    <text evidence="2 9">Belongs to the Wnt family.</text>
</comment>
<dbReference type="InterPro" id="IPR018161">
    <property type="entry name" value="Wnt_CS"/>
</dbReference>
<evidence type="ECO:0000256" key="10">
    <source>
        <dbReference type="SAM" id="MobiDB-lite"/>
    </source>
</evidence>
<evidence type="ECO:0000256" key="4">
    <source>
        <dbReference type="ARBA" id="ARBA00022525"/>
    </source>
</evidence>
<comment type="subcellular location">
    <subcellularLocation>
        <location evidence="1 9">Secreted</location>
        <location evidence="1 9">Extracellular space</location>
        <location evidence="1 9">Extracellular matrix</location>
    </subcellularLocation>
</comment>
<dbReference type="GO" id="GO:0005615">
    <property type="term" value="C:extracellular space"/>
    <property type="evidence" value="ECO:0007669"/>
    <property type="project" value="TreeGrafter"/>
</dbReference>
<evidence type="ECO:0000256" key="8">
    <source>
        <dbReference type="ARBA" id="ARBA00023288"/>
    </source>
</evidence>
<dbReference type="GO" id="GO:0005109">
    <property type="term" value="F:frizzled binding"/>
    <property type="evidence" value="ECO:0007669"/>
    <property type="project" value="TreeGrafter"/>
</dbReference>
<evidence type="ECO:0000256" key="1">
    <source>
        <dbReference type="ARBA" id="ARBA00004498"/>
    </source>
</evidence>
<feature type="region of interest" description="Disordered" evidence="10">
    <location>
        <begin position="369"/>
        <end position="432"/>
    </location>
</feature>
<keyword evidence="6 9" id="KW-0879">Wnt signaling pathway</keyword>
<evidence type="ECO:0000256" key="9">
    <source>
        <dbReference type="RuleBase" id="RU003500"/>
    </source>
</evidence>
<dbReference type="PANTHER" id="PTHR12027">
    <property type="entry name" value="WNT RELATED"/>
    <property type="match status" value="1"/>
</dbReference>
<evidence type="ECO:0000256" key="3">
    <source>
        <dbReference type="ARBA" id="ARBA00022473"/>
    </source>
</evidence>
<comment type="function">
    <text evidence="9">Ligand for members of the frizzled family of seven transmembrane receptors.</text>
</comment>
<dbReference type="GO" id="GO:0030182">
    <property type="term" value="P:neuron differentiation"/>
    <property type="evidence" value="ECO:0007669"/>
    <property type="project" value="TreeGrafter"/>
</dbReference>
<name>G7YQJ5_CLOSI</name>
<evidence type="ECO:0000256" key="2">
    <source>
        <dbReference type="ARBA" id="ARBA00005683"/>
    </source>
</evidence>
<proteinExistence type="inferred from homology"/>
<dbReference type="AlphaFoldDB" id="G7YQJ5"/>
<evidence type="ECO:0000256" key="5">
    <source>
        <dbReference type="ARBA" id="ARBA00022530"/>
    </source>
</evidence>
<dbReference type="Proteomes" id="UP000008909">
    <property type="component" value="Unassembled WGS sequence"/>
</dbReference>
<reference evidence="11" key="1">
    <citation type="journal article" date="2011" name="Genome Biol.">
        <title>The draft genome of the carcinogenic human liver fluke Clonorchis sinensis.</title>
        <authorList>
            <person name="Wang X."/>
            <person name="Chen W."/>
            <person name="Huang Y."/>
            <person name="Sun J."/>
            <person name="Men J."/>
            <person name="Liu H."/>
            <person name="Luo F."/>
            <person name="Guo L."/>
            <person name="Lv X."/>
            <person name="Deng C."/>
            <person name="Zhou C."/>
            <person name="Fan Y."/>
            <person name="Li X."/>
            <person name="Huang L."/>
            <person name="Hu Y."/>
            <person name="Liang C."/>
            <person name="Hu X."/>
            <person name="Xu J."/>
            <person name="Yu X."/>
        </authorList>
    </citation>
    <scope>NUCLEOTIDE SEQUENCE [LARGE SCALE GENOMIC DNA]</scope>
    <source>
        <strain evidence="11">Henan</strain>
    </source>
</reference>
<organism evidence="11 12">
    <name type="scientific">Clonorchis sinensis</name>
    <name type="common">Chinese liver fluke</name>
    <dbReference type="NCBI Taxonomy" id="79923"/>
    <lineage>
        <taxon>Eukaryota</taxon>
        <taxon>Metazoa</taxon>
        <taxon>Spiralia</taxon>
        <taxon>Lophotrochozoa</taxon>
        <taxon>Platyhelminthes</taxon>
        <taxon>Trematoda</taxon>
        <taxon>Digenea</taxon>
        <taxon>Opisthorchiida</taxon>
        <taxon>Opisthorchiata</taxon>
        <taxon>Opisthorchiidae</taxon>
        <taxon>Clonorchis</taxon>
    </lineage>
</organism>
<evidence type="ECO:0000256" key="6">
    <source>
        <dbReference type="ARBA" id="ARBA00022687"/>
    </source>
</evidence>
<keyword evidence="4" id="KW-0964">Secreted</keyword>
<dbReference type="SMART" id="SM00097">
    <property type="entry name" value="WNT1"/>
    <property type="match status" value="1"/>
</dbReference>
<feature type="compositionally biased region" description="Acidic residues" evidence="10">
    <location>
        <begin position="397"/>
        <end position="414"/>
    </location>
</feature>
<dbReference type="GO" id="GO:0045165">
    <property type="term" value="P:cell fate commitment"/>
    <property type="evidence" value="ECO:0007669"/>
    <property type="project" value="TreeGrafter"/>
</dbReference>
<protein>
    <recommendedName>
        <fullName evidence="9">Protein Wnt</fullName>
    </recommendedName>
</protein>
<accession>G7YQJ5</accession>
<dbReference type="GO" id="GO:0060070">
    <property type="term" value="P:canonical Wnt signaling pathway"/>
    <property type="evidence" value="ECO:0007669"/>
    <property type="project" value="TreeGrafter"/>
</dbReference>
<keyword evidence="7" id="KW-1015">Disulfide bond</keyword>
<dbReference type="PRINTS" id="PR01349">
    <property type="entry name" value="WNTPROTEIN"/>
</dbReference>
<dbReference type="InterPro" id="IPR043158">
    <property type="entry name" value="Wnt_C"/>
</dbReference>
<keyword evidence="5" id="KW-0272">Extracellular matrix</keyword>
<keyword evidence="8" id="KW-0449">Lipoprotein</keyword>
<evidence type="ECO:0000313" key="11">
    <source>
        <dbReference type="EMBL" id="GAA55225.1"/>
    </source>
</evidence>
<dbReference type="Gene3D" id="3.30.2460.20">
    <property type="match status" value="1"/>
</dbReference>
<evidence type="ECO:0000313" key="12">
    <source>
        <dbReference type="Proteomes" id="UP000008909"/>
    </source>
</evidence>
<dbReference type="GO" id="GO:0005125">
    <property type="term" value="F:cytokine activity"/>
    <property type="evidence" value="ECO:0007669"/>
    <property type="project" value="TreeGrafter"/>
</dbReference>